<evidence type="ECO:0000313" key="2">
    <source>
        <dbReference type="EMBL" id="AFM15837.1"/>
    </source>
</evidence>
<evidence type="ECO:0000256" key="1">
    <source>
        <dbReference type="SAM" id="Phobius"/>
    </source>
</evidence>
<gene>
    <name evidence="2" type="ordered locus">Mycch_1027</name>
</gene>
<sequence>MTETPEVGAQVCPVCGAPIDAAHHQRRRRWFRSYPAVVSAVVVLAVLIVATIIAVTMASRPAVQEGLGPADRVALQAWWQSAYPHVTELQSAVDDSRKALQSLNGPVLAAACQRMHDAAAVDVAAHVPAPDPDLTAELNAAAQDAHNAAHECLAVLQHSPNNYDAEFVSNLDQTDRHLTAAVGIVNRNLTEQSGWVAPGRK</sequence>
<dbReference type="PATRIC" id="fig|710421.3.peg.1034"/>
<keyword evidence="3" id="KW-1185">Reference proteome</keyword>
<dbReference type="STRING" id="710421.Mycch_1027"/>
<dbReference type="Proteomes" id="UP000006057">
    <property type="component" value="Chromosome"/>
</dbReference>
<feature type="transmembrane region" description="Helical" evidence="1">
    <location>
        <begin position="34"/>
        <end position="55"/>
    </location>
</feature>
<name>I4BEY0_MYCCN</name>
<keyword evidence="1" id="KW-1133">Transmembrane helix</keyword>
<dbReference type="eggNOG" id="ENOG5031M5A">
    <property type="taxonomic scope" value="Bacteria"/>
</dbReference>
<dbReference type="HOGENOM" id="CLU_109328_0_0_11"/>
<accession>I4BEY0</accession>
<keyword evidence="1" id="KW-0812">Transmembrane</keyword>
<dbReference type="AlphaFoldDB" id="I4BEY0"/>
<protein>
    <submittedName>
        <fullName evidence="2">Uncharacterized protein</fullName>
    </submittedName>
</protein>
<dbReference type="RefSeq" id="WP_014814323.1">
    <property type="nucleotide sequence ID" value="NC_018027.1"/>
</dbReference>
<reference evidence="2 3" key="1">
    <citation type="submission" date="2012-06" db="EMBL/GenBank/DDBJ databases">
        <title>Complete sequence of chromosome of Mycobacterium chubuense NBB4.</title>
        <authorList>
            <consortium name="US DOE Joint Genome Institute"/>
            <person name="Lucas S."/>
            <person name="Han J."/>
            <person name="Lapidus A."/>
            <person name="Cheng J.-F."/>
            <person name="Goodwin L."/>
            <person name="Pitluck S."/>
            <person name="Peters L."/>
            <person name="Mikhailova N."/>
            <person name="Teshima H."/>
            <person name="Detter J.C."/>
            <person name="Han C."/>
            <person name="Tapia R."/>
            <person name="Land M."/>
            <person name="Hauser L."/>
            <person name="Kyrpides N."/>
            <person name="Ivanova N."/>
            <person name="Pagani I."/>
            <person name="Mattes T."/>
            <person name="Holmes A."/>
            <person name="Rutledge P."/>
            <person name="Paulsen I."/>
            <person name="Coleman N."/>
            <person name="Woyke T."/>
        </authorList>
    </citation>
    <scope>NUCLEOTIDE SEQUENCE [LARGE SCALE GENOMIC DNA]</scope>
    <source>
        <strain evidence="2 3">NBB4</strain>
    </source>
</reference>
<dbReference type="EMBL" id="CP003053">
    <property type="protein sequence ID" value="AFM15837.1"/>
    <property type="molecule type" value="Genomic_DNA"/>
</dbReference>
<keyword evidence="1" id="KW-0472">Membrane</keyword>
<organism evidence="2 3">
    <name type="scientific">Mycolicibacterium chubuense (strain NBB4)</name>
    <name type="common">Mycobacterium chubuense</name>
    <dbReference type="NCBI Taxonomy" id="710421"/>
    <lineage>
        <taxon>Bacteria</taxon>
        <taxon>Bacillati</taxon>
        <taxon>Actinomycetota</taxon>
        <taxon>Actinomycetes</taxon>
        <taxon>Mycobacteriales</taxon>
        <taxon>Mycobacteriaceae</taxon>
        <taxon>Mycolicibacterium</taxon>
    </lineage>
</organism>
<proteinExistence type="predicted"/>
<dbReference type="KEGG" id="mcb:Mycch_1027"/>
<evidence type="ECO:0000313" key="3">
    <source>
        <dbReference type="Proteomes" id="UP000006057"/>
    </source>
</evidence>